<dbReference type="EMBL" id="HE774682">
    <property type="protein sequence ID" value="CCG53765.1"/>
    <property type="molecule type" value="Genomic_DNA"/>
</dbReference>
<dbReference type="HOGENOM" id="CLU_1259874_0_0_10"/>
<dbReference type="PROSITE" id="PS51257">
    <property type="entry name" value="PROKAR_LIPOPROTEIN"/>
    <property type="match status" value="1"/>
</dbReference>
<organism evidence="1 2">
    <name type="scientific">Flavobacterium indicum (strain DSM 17447 / CIP 109464 / GPTSA100-9)</name>
    <dbReference type="NCBI Taxonomy" id="1094466"/>
    <lineage>
        <taxon>Bacteria</taxon>
        <taxon>Pseudomonadati</taxon>
        <taxon>Bacteroidota</taxon>
        <taxon>Flavobacteriia</taxon>
        <taxon>Flavobacteriales</taxon>
        <taxon>Flavobacteriaceae</taxon>
        <taxon>Flavobacterium</taxon>
    </lineage>
</organism>
<keyword evidence="2" id="KW-1185">Reference proteome</keyword>
<evidence type="ECO:0000313" key="1">
    <source>
        <dbReference type="EMBL" id="CCG53765.1"/>
    </source>
</evidence>
<reference evidence="2" key="2">
    <citation type="submission" date="2012-03" db="EMBL/GenBank/DDBJ databases">
        <title>Complete genome sequence of Flavobacterium indicum GPTSA100-9T, isolated from warm spring water.</title>
        <authorList>
            <person name="Barbier P."/>
            <person name="Houel A."/>
            <person name="Loux V."/>
            <person name="Poulain J."/>
            <person name="Bernardet J.-F."/>
            <person name="Touchon M."/>
            <person name="Duchaud E."/>
        </authorList>
    </citation>
    <scope>NUCLEOTIDE SEQUENCE [LARGE SCALE GENOMIC DNA]</scope>
    <source>
        <strain evidence="2">DSM 17447 / CIP 109464 / GPTSA100-9</strain>
    </source>
</reference>
<gene>
    <name evidence="1" type="ordered locus">KQS_09155</name>
</gene>
<sequence length="219" mass="25257">MKKIVLFLVATSLLSCESHQLNDSFILFSEAQPADVDEITHFPQKYIGEYSFDATHKIMIQSKYIILKDIDSLEMTKKELDSIKTAELKGNKVLDKETGKLYDVRFKGDTICWEMANLDTIFSFDEGEVAKLFKQSIILNKEQENGVQVSCINFKGLKGKYIQLGTKKDYNYLKSKLKTNPTIIKENGDTTNVVLTFSRGDFRRLLRQEGWEFETSFFK</sequence>
<keyword evidence="1" id="KW-0449">Lipoprotein</keyword>
<proteinExistence type="predicted"/>
<reference evidence="1 2" key="1">
    <citation type="journal article" date="2012" name="J. Bacteriol.">
        <title>Complete Genome Sequence of Flavobacterium indicum GPSTA100-9T, Isolated from Warm Spring Water.</title>
        <authorList>
            <person name="Barbier P."/>
            <person name="Houel A."/>
            <person name="Loux V."/>
            <person name="Poulain J."/>
            <person name="Bernardet J.F."/>
            <person name="Touchon M."/>
            <person name="Duchaud E."/>
        </authorList>
    </citation>
    <scope>NUCLEOTIDE SEQUENCE [LARGE SCALE GENOMIC DNA]</scope>
    <source>
        <strain evidence="2">DSM 17447 / CIP 109464 / GPTSA100-9</strain>
    </source>
</reference>
<dbReference type="KEGG" id="fin:KQS_09155"/>
<dbReference type="RefSeq" id="WP_014388884.1">
    <property type="nucleotide sequence ID" value="NC_017025.1"/>
</dbReference>
<protein>
    <submittedName>
        <fullName evidence="1">Probable lipoprotein</fullName>
    </submittedName>
</protein>
<dbReference type="PATRIC" id="fig|1094466.5.peg.1795"/>
<dbReference type="Proteomes" id="UP000007599">
    <property type="component" value="Chromosome I"/>
</dbReference>
<dbReference type="AlphaFoldDB" id="H8XUI7"/>
<dbReference type="STRING" id="1094466.KQS_09155"/>
<evidence type="ECO:0000313" key="2">
    <source>
        <dbReference type="Proteomes" id="UP000007599"/>
    </source>
</evidence>
<accession>H8XUI7</accession>
<dbReference type="OrthoDB" id="1332433at2"/>
<name>H8XUI7_FLAIG</name>